<comment type="caution">
    <text evidence="2">The sequence shown here is derived from an EMBL/GenBank/DDBJ whole genome shotgun (WGS) entry which is preliminary data.</text>
</comment>
<gene>
    <name evidence="2" type="ORF">E6W39_20415</name>
</gene>
<dbReference type="Proteomes" id="UP000319103">
    <property type="component" value="Unassembled WGS sequence"/>
</dbReference>
<keyword evidence="3" id="KW-1185">Reference proteome</keyword>
<sequence length="298" mass="32136">MQIHRSEQLRRFTVLPNGLLQDRRLSFTARGLLVDLLSRPDGWREDGRQMADSSPQGRGAVQRALKELAAAGYYRVERVRRADGTIRSEAHVFDTPQLGLPTVGHPVSGEARAGSADVPPVKDQGKKPTLPRESGDPVALAAVLPTSLPAGPDEQTRTAVAVLYRVIRPEPRLSLGEAEARELAPLVAKWLEHGYAERDLADALLPGLPAAMHSPAAVLRSRLVRKLPPPKAHGQPKPSYAECAKCHDPVPDPGICRPCAGLGRVPIKADERATRTARGLAMVRASLQGRRVGTSAVL</sequence>
<dbReference type="EMBL" id="VIGB01000003">
    <property type="protein sequence ID" value="TQF04161.1"/>
    <property type="molecule type" value="Genomic_DNA"/>
</dbReference>
<evidence type="ECO:0000313" key="3">
    <source>
        <dbReference type="Proteomes" id="UP000319103"/>
    </source>
</evidence>
<proteinExistence type="predicted"/>
<reference evidence="2 3" key="1">
    <citation type="submission" date="2019-06" db="EMBL/GenBank/DDBJ databases">
        <title>Description of Kitasatospora acidophila sp. nov. isolated from pine grove soil, and reclassification of Streptomyces novaecaesareae to Kitasatospora novaeceasareae comb. nov.</title>
        <authorList>
            <person name="Kim M.J."/>
        </authorList>
    </citation>
    <scope>NUCLEOTIDE SEQUENCE [LARGE SCALE GENOMIC DNA]</scope>
    <source>
        <strain evidence="2 3">MMS16-CNU292</strain>
    </source>
</reference>
<accession>A0A540W554</accession>
<organism evidence="2 3">
    <name type="scientific">Kitasatospora acidiphila</name>
    <dbReference type="NCBI Taxonomy" id="2567942"/>
    <lineage>
        <taxon>Bacteria</taxon>
        <taxon>Bacillati</taxon>
        <taxon>Actinomycetota</taxon>
        <taxon>Actinomycetes</taxon>
        <taxon>Kitasatosporales</taxon>
        <taxon>Streptomycetaceae</taxon>
        <taxon>Kitasatospora</taxon>
    </lineage>
</organism>
<feature type="region of interest" description="Disordered" evidence="1">
    <location>
        <begin position="97"/>
        <end position="135"/>
    </location>
</feature>
<evidence type="ECO:0008006" key="4">
    <source>
        <dbReference type="Google" id="ProtNLM"/>
    </source>
</evidence>
<name>A0A540W554_9ACTN</name>
<dbReference type="OrthoDB" id="3867212at2"/>
<dbReference type="RefSeq" id="WP_141634748.1">
    <property type="nucleotide sequence ID" value="NZ_VIGB01000003.1"/>
</dbReference>
<evidence type="ECO:0000313" key="2">
    <source>
        <dbReference type="EMBL" id="TQF04161.1"/>
    </source>
</evidence>
<dbReference type="AlphaFoldDB" id="A0A540W554"/>
<evidence type="ECO:0000256" key="1">
    <source>
        <dbReference type="SAM" id="MobiDB-lite"/>
    </source>
</evidence>
<protein>
    <recommendedName>
        <fullName evidence="4">Helix-turn-helix domain-containing protein</fullName>
    </recommendedName>
</protein>